<protein>
    <submittedName>
        <fullName evidence="1">Uncharacterized protein</fullName>
    </submittedName>
</protein>
<evidence type="ECO:0000313" key="1">
    <source>
        <dbReference type="EMBL" id="GAF87511.1"/>
    </source>
</evidence>
<name>X0TJS7_9ZZZZ</name>
<feature type="non-terminal residue" evidence="1">
    <location>
        <position position="286"/>
    </location>
</feature>
<gene>
    <name evidence="1" type="ORF">S01H1_25132</name>
</gene>
<accession>X0TJS7</accession>
<dbReference type="EMBL" id="BARS01015150">
    <property type="protein sequence ID" value="GAF87511.1"/>
    <property type="molecule type" value="Genomic_DNA"/>
</dbReference>
<comment type="caution">
    <text evidence="1">The sequence shown here is derived from an EMBL/GenBank/DDBJ whole genome shotgun (WGS) entry which is preliminary data.</text>
</comment>
<organism evidence="1">
    <name type="scientific">marine sediment metagenome</name>
    <dbReference type="NCBI Taxonomy" id="412755"/>
    <lineage>
        <taxon>unclassified sequences</taxon>
        <taxon>metagenomes</taxon>
        <taxon>ecological metagenomes</taxon>
    </lineage>
</organism>
<dbReference type="AlphaFoldDB" id="X0TJS7"/>
<feature type="non-terminal residue" evidence="1">
    <location>
        <position position="1"/>
    </location>
</feature>
<proteinExistence type="predicted"/>
<reference evidence="1" key="1">
    <citation type="journal article" date="2014" name="Front. Microbiol.">
        <title>High frequency of phylogenetically diverse reductive dehalogenase-homologous genes in deep subseafloor sedimentary metagenomes.</title>
        <authorList>
            <person name="Kawai M."/>
            <person name="Futagami T."/>
            <person name="Toyoda A."/>
            <person name="Takaki Y."/>
            <person name="Nishi S."/>
            <person name="Hori S."/>
            <person name="Arai W."/>
            <person name="Tsubouchi T."/>
            <person name="Morono Y."/>
            <person name="Uchiyama I."/>
            <person name="Ito T."/>
            <person name="Fujiyama A."/>
            <person name="Inagaki F."/>
            <person name="Takami H."/>
        </authorList>
    </citation>
    <scope>NUCLEOTIDE SEQUENCE</scope>
    <source>
        <strain evidence="1">Expedition CK06-06</strain>
    </source>
</reference>
<sequence length="286" mass="30126">PGVGGVVRTLMTINHALYVGGQFSRAGDKRVNNLARWNGINWVNVGNGVNTNDPSKKQAVVNASAGLSGKPFFGGIFDGAGCTISKAGTVLCDKTAANIVYWDRKNQQFGTLPGGGVNGSESKQGTTSVNTMAFFGSYLWIGGNFTSAGNLTNLTKVTYLDSSFNWAEKKIIGIGNTGIKIKKINMPYMFFSLTVQKAEQYLNIGGDFDSINSVVSGKEVASENFNMMKDSNLFEMSGGGVNSNGGSAAEVRAITAWHDKDANVLGVFVGGDFTGVDDFSSSKGTG</sequence>